<organism evidence="1 2">
    <name type="scientific">Dreissena polymorpha</name>
    <name type="common">Zebra mussel</name>
    <name type="synonym">Mytilus polymorpha</name>
    <dbReference type="NCBI Taxonomy" id="45954"/>
    <lineage>
        <taxon>Eukaryota</taxon>
        <taxon>Metazoa</taxon>
        <taxon>Spiralia</taxon>
        <taxon>Lophotrochozoa</taxon>
        <taxon>Mollusca</taxon>
        <taxon>Bivalvia</taxon>
        <taxon>Autobranchia</taxon>
        <taxon>Heteroconchia</taxon>
        <taxon>Euheterodonta</taxon>
        <taxon>Imparidentia</taxon>
        <taxon>Neoheterodontei</taxon>
        <taxon>Myida</taxon>
        <taxon>Dreissenoidea</taxon>
        <taxon>Dreissenidae</taxon>
        <taxon>Dreissena</taxon>
    </lineage>
</organism>
<name>A0A9D4NG00_DREPO</name>
<proteinExistence type="predicted"/>
<accession>A0A9D4NG00</accession>
<dbReference type="EMBL" id="JAIWYP010000001">
    <property type="protein sequence ID" value="KAH3893680.1"/>
    <property type="molecule type" value="Genomic_DNA"/>
</dbReference>
<reference evidence="1" key="2">
    <citation type="submission" date="2020-11" db="EMBL/GenBank/DDBJ databases">
        <authorList>
            <person name="McCartney M.A."/>
            <person name="Auch B."/>
            <person name="Kono T."/>
            <person name="Mallez S."/>
            <person name="Becker A."/>
            <person name="Gohl D.M."/>
            <person name="Silverstein K.A.T."/>
            <person name="Koren S."/>
            <person name="Bechman K.B."/>
            <person name="Herman A."/>
            <person name="Abrahante J.E."/>
            <person name="Garbe J."/>
        </authorList>
    </citation>
    <scope>NUCLEOTIDE SEQUENCE</scope>
    <source>
        <strain evidence="1">Duluth1</strain>
        <tissue evidence="1">Whole animal</tissue>
    </source>
</reference>
<evidence type="ECO:0000313" key="2">
    <source>
        <dbReference type="Proteomes" id="UP000828390"/>
    </source>
</evidence>
<gene>
    <name evidence="1" type="ORF">DPMN_017830</name>
</gene>
<keyword evidence="2" id="KW-1185">Reference proteome</keyword>
<evidence type="ECO:0000313" key="1">
    <source>
        <dbReference type="EMBL" id="KAH3893680.1"/>
    </source>
</evidence>
<reference evidence="1" key="1">
    <citation type="journal article" date="2019" name="bioRxiv">
        <title>The Genome of the Zebra Mussel, Dreissena polymorpha: A Resource for Invasive Species Research.</title>
        <authorList>
            <person name="McCartney M.A."/>
            <person name="Auch B."/>
            <person name="Kono T."/>
            <person name="Mallez S."/>
            <person name="Zhang Y."/>
            <person name="Obille A."/>
            <person name="Becker A."/>
            <person name="Abrahante J.E."/>
            <person name="Garbe J."/>
            <person name="Badalamenti J.P."/>
            <person name="Herman A."/>
            <person name="Mangelson H."/>
            <person name="Liachko I."/>
            <person name="Sullivan S."/>
            <person name="Sone E.D."/>
            <person name="Koren S."/>
            <person name="Silverstein K.A.T."/>
            <person name="Beckman K.B."/>
            <person name="Gohl D.M."/>
        </authorList>
    </citation>
    <scope>NUCLEOTIDE SEQUENCE</scope>
    <source>
        <strain evidence="1">Duluth1</strain>
        <tissue evidence="1">Whole animal</tissue>
    </source>
</reference>
<dbReference type="AlphaFoldDB" id="A0A9D4NG00"/>
<sequence length="136" mass="14891">MFLAVFSDTWKQVDTFQNDANGFQRYGLFPFTADGIDKTKSGLSALAPSENSTHVSNGIVADRSVIAVQLEVYHNTEANVDNLLVPIAREDCHKTRPLVSPVFHLLTLSAAIGKTRAQTAFIVYLKYIGKIQGSSC</sequence>
<comment type="caution">
    <text evidence="1">The sequence shown here is derived from an EMBL/GenBank/DDBJ whole genome shotgun (WGS) entry which is preliminary data.</text>
</comment>
<protein>
    <submittedName>
        <fullName evidence="1">Uncharacterized protein</fullName>
    </submittedName>
</protein>
<dbReference type="Proteomes" id="UP000828390">
    <property type="component" value="Unassembled WGS sequence"/>
</dbReference>